<feature type="region of interest" description="Disordered" evidence="2">
    <location>
        <begin position="83"/>
        <end position="110"/>
    </location>
</feature>
<comment type="caution">
    <text evidence="4">The sequence shown here is derived from an EMBL/GenBank/DDBJ whole genome shotgun (WGS) entry which is preliminary data.</text>
</comment>
<protein>
    <recommendedName>
        <fullName evidence="3">DUF7730 domain-containing protein</fullName>
    </recommendedName>
</protein>
<proteinExistence type="predicted"/>
<evidence type="ECO:0000256" key="1">
    <source>
        <dbReference type="SAM" id="Coils"/>
    </source>
</evidence>
<feature type="domain" description="DUF7730" evidence="3">
    <location>
        <begin position="403"/>
        <end position="580"/>
    </location>
</feature>
<feature type="compositionally biased region" description="Pro residues" evidence="2">
    <location>
        <begin position="24"/>
        <end position="33"/>
    </location>
</feature>
<evidence type="ECO:0000313" key="4">
    <source>
        <dbReference type="EMBL" id="KAG7045540.1"/>
    </source>
</evidence>
<feature type="compositionally biased region" description="Acidic residues" evidence="2">
    <location>
        <begin position="180"/>
        <end position="221"/>
    </location>
</feature>
<evidence type="ECO:0000259" key="3">
    <source>
        <dbReference type="Pfam" id="PF24864"/>
    </source>
</evidence>
<feature type="compositionally biased region" description="Polar residues" evidence="2">
    <location>
        <begin position="83"/>
        <end position="94"/>
    </location>
</feature>
<name>A0A9P7R0D9_9PEZI</name>
<feature type="compositionally biased region" description="Basic and acidic residues" evidence="2">
    <location>
        <begin position="167"/>
        <end position="176"/>
    </location>
</feature>
<evidence type="ECO:0000256" key="2">
    <source>
        <dbReference type="SAM" id="MobiDB-lite"/>
    </source>
</evidence>
<evidence type="ECO:0000313" key="5">
    <source>
        <dbReference type="Proteomes" id="UP000699042"/>
    </source>
</evidence>
<reference evidence="4" key="1">
    <citation type="submission" date="2021-05" db="EMBL/GenBank/DDBJ databases">
        <title>Comparative genomics of three Colletotrichum scovillei strains and genetic complementation revealed genes involved fungal growth and virulence on chili pepper.</title>
        <authorList>
            <person name="Hsieh D.-K."/>
            <person name="Chuang S.-C."/>
            <person name="Chen C.-Y."/>
            <person name="Chao Y.-T."/>
            <person name="Lu M.-Y.J."/>
            <person name="Lee M.-H."/>
            <person name="Shih M.-C."/>
        </authorList>
    </citation>
    <scope>NUCLEOTIDE SEQUENCE</scope>
    <source>
        <strain evidence="4">Coll-153</strain>
    </source>
</reference>
<feature type="compositionally biased region" description="Basic residues" evidence="2">
    <location>
        <begin position="767"/>
        <end position="779"/>
    </location>
</feature>
<dbReference type="Pfam" id="PF24864">
    <property type="entry name" value="DUF7730"/>
    <property type="match status" value="1"/>
</dbReference>
<dbReference type="InterPro" id="IPR056632">
    <property type="entry name" value="DUF7730"/>
</dbReference>
<feature type="compositionally biased region" description="Basic and acidic residues" evidence="2">
    <location>
        <begin position="359"/>
        <end position="368"/>
    </location>
</feature>
<dbReference type="Proteomes" id="UP000699042">
    <property type="component" value="Unassembled WGS sequence"/>
</dbReference>
<dbReference type="AlphaFoldDB" id="A0A9P7R0D9"/>
<feature type="compositionally biased region" description="Polar residues" evidence="2">
    <location>
        <begin position="101"/>
        <end position="110"/>
    </location>
</feature>
<feature type="region of interest" description="Disordered" evidence="2">
    <location>
        <begin position="712"/>
        <end position="817"/>
    </location>
</feature>
<keyword evidence="1" id="KW-0175">Coiled coil</keyword>
<accession>A0A9P7R0D9</accession>
<feature type="region of interest" description="Disordered" evidence="2">
    <location>
        <begin position="329"/>
        <end position="390"/>
    </location>
</feature>
<feature type="region of interest" description="Disordered" evidence="2">
    <location>
        <begin position="125"/>
        <end position="234"/>
    </location>
</feature>
<gene>
    <name evidence="4" type="ORF">JMJ77_009621</name>
</gene>
<keyword evidence="5" id="KW-1185">Reference proteome</keyword>
<organism evidence="4 5">
    <name type="scientific">Colletotrichum scovillei</name>
    <dbReference type="NCBI Taxonomy" id="1209932"/>
    <lineage>
        <taxon>Eukaryota</taxon>
        <taxon>Fungi</taxon>
        <taxon>Dikarya</taxon>
        <taxon>Ascomycota</taxon>
        <taxon>Pezizomycotina</taxon>
        <taxon>Sordariomycetes</taxon>
        <taxon>Hypocreomycetidae</taxon>
        <taxon>Glomerellales</taxon>
        <taxon>Glomerellaceae</taxon>
        <taxon>Colletotrichum</taxon>
        <taxon>Colletotrichum acutatum species complex</taxon>
    </lineage>
</organism>
<feature type="compositionally biased region" description="Acidic residues" evidence="2">
    <location>
        <begin position="144"/>
        <end position="166"/>
    </location>
</feature>
<feature type="compositionally biased region" description="Polar residues" evidence="2">
    <location>
        <begin position="748"/>
        <end position="764"/>
    </location>
</feature>
<feature type="coiled-coil region" evidence="1">
    <location>
        <begin position="246"/>
        <end position="287"/>
    </location>
</feature>
<sequence length="1007" mass="112386">MEDHSRSISRAISKAGSNATPGCLPTPSPPAFSPPLASGASLGQGSVVVQPPAITAAVSDNRNIDSSSPRISEVEWSFQDLHVSSQTGSPSQAAVTERHSSPTAHTGTSSYILRVLSQEEELDRNGLVVLSSNEADGPQHHYDPDDDEVESEDDEVTSEDEVELDREETIESDGRVDTIQGEDENTEEIGDDEEEEEEEEEEDDEELDDEPGPLDDNDEEPSLPPPINLSSIGCSDECRSEFQQGIGIYDEQIKRLESKIHELSLDNHTLRADIARLEKKRNSQNRHEPTWHKKLDLYLTNPAHRKALTYTDIYKLCCKEENMSTKTDNVHPNLRLRGPTSKEIQGDVLEGLDTNSVSQDRESEESRNGPEGLFVQDDEHPEEVQSLEGQQPRADPYLKDFPFDRLPAKVQANIIKFVFVEESKLIHCITRLDRFMPPEQPTQTNANKSGLPRRFHLSGTSCNITYGMKPNTRLALLTVCKRWYYFGIHAFYGLNTFAFSSLGEFGRFCTGIGEARRERIQHIELLWVGSQYLTHKPVKEGRKGALKYVSKRTWDVSWLCQLPRLRTLIIHIDESGPQYTRRRHEPKAYADWMASVTAGQPNFRMTRSLRNLQGLHFLHALRGMELIQFYDYNISRQEGGRHRIRDWSFIRDIEGVTAMPKTGDKAETANLANLIPVLPRYEASQEDVEAIKGLYHNSQAFDAVYVSPPVVERDGDGDIEMADAGSQDPVQQRATVVSRGGSRANKGTGETTARSKLGQSSSINKSKGPRPGKGKKVARSRTTTPDRDLDGTESEASGEATPKAHIHRVRADTEMTTSTLTEDSFANDYDDELSLAGSNASNPIDLDSTEPPKMNIRLWRLQQEDNFNRVKREHSDAMSIGHVSSAGSERSHGSGNGLFVGGSSPSMSHYRQRRETTVLTDALRKRGYDESAMRVAIDLTTEDDDASSYFTGIPSSSMATASRRSGNEGIYGYIPPVIQQETALPRLSRLQSVGSVDDCPFTKKRRH</sequence>
<feature type="region of interest" description="Disordered" evidence="2">
    <location>
        <begin position="1"/>
        <end position="43"/>
    </location>
</feature>
<dbReference type="EMBL" id="JAESDN010000009">
    <property type="protein sequence ID" value="KAG7045540.1"/>
    <property type="molecule type" value="Genomic_DNA"/>
</dbReference>
<dbReference type="PANTHER" id="PTHR38790">
    <property type="entry name" value="2EXR DOMAIN-CONTAINING PROTEIN-RELATED"/>
    <property type="match status" value="1"/>
</dbReference>